<reference evidence="2" key="1">
    <citation type="submission" date="2021-09" db="EMBL/GenBank/DDBJ databases">
        <authorList>
            <consortium name="AG Swart"/>
            <person name="Singh M."/>
            <person name="Singh A."/>
            <person name="Seah K."/>
            <person name="Emmerich C."/>
        </authorList>
    </citation>
    <scope>NUCLEOTIDE SEQUENCE</scope>
    <source>
        <strain evidence="2">ATCC30299</strain>
    </source>
</reference>
<dbReference type="InterPro" id="IPR001849">
    <property type="entry name" value="PH_domain"/>
</dbReference>
<dbReference type="Gene3D" id="2.30.29.30">
    <property type="entry name" value="Pleckstrin-homology domain (PH domain)/Phosphotyrosine-binding domain (PTB)"/>
    <property type="match status" value="1"/>
</dbReference>
<organism evidence="2 3">
    <name type="scientific">Blepharisma stoltei</name>
    <dbReference type="NCBI Taxonomy" id="1481888"/>
    <lineage>
        <taxon>Eukaryota</taxon>
        <taxon>Sar</taxon>
        <taxon>Alveolata</taxon>
        <taxon>Ciliophora</taxon>
        <taxon>Postciliodesmatophora</taxon>
        <taxon>Heterotrichea</taxon>
        <taxon>Heterotrichida</taxon>
        <taxon>Blepharismidae</taxon>
        <taxon>Blepharisma</taxon>
    </lineage>
</organism>
<protein>
    <recommendedName>
        <fullName evidence="1">PH domain-containing protein</fullName>
    </recommendedName>
</protein>
<dbReference type="SMART" id="SM00233">
    <property type="entry name" value="PH"/>
    <property type="match status" value="1"/>
</dbReference>
<comment type="caution">
    <text evidence="2">The sequence shown here is derived from an EMBL/GenBank/DDBJ whole genome shotgun (WGS) entry which is preliminary data.</text>
</comment>
<feature type="domain" description="PH" evidence="1">
    <location>
        <begin position="24"/>
        <end position="131"/>
    </location>
</feature>
<dbReference type="InterPro" id="IPR011993">
    <property type="entry name" value="PH-like_dom_sf"/>
</dbReference>
<dbReference type="SUPFAM" id="SSF50729">
    <property type="entry name" value="PH domain-like"/>
    <property type="match status" value="1"/>
</dbReference>
<dbReference type="EMBL" id="CAJZBQ010000044">
    <property type="protein sequence ID" value="CAG9327592.1"/>
    <property type="molecule type" value="Genomic_DNA"/>
</dbReference>
<sequence length="434" mass="50553">MLKNTFKFINLMDYYQLGPKAMGSSTLQTYFKKLKSSHAKVRFLSKFTLRWFVLDTNKDIFYYTKKESDIKQIETYSLLDLLDVDPNPKVTYASEYKFVFQVTFSSRNFMLYSNSLSAHRQWTDMLKRYLIPTRKNIRAPRVWNKSNSNESQEGDDQILNKAVQEEMISQDASWRLATERGEINEHEIITEQARGENINYPVEDYKRNAQNEEETWRISGNERVSNEYYTWSINNQPNINSSKWVAEEFSTSKSENKENSQKFDTVYVFQDASEEIEGFQKNKIIEVEKDLKSTLPFVIMPTVPTSPKIHEEKVLPVSFKIKSGMLDMLEDIQSLGLEDIEISPPRQVSLKKAASQKNLYFEKKTIENRKSSIGTLNEVASQYPVDSPKNGQCGWMNRKLKTNRNGFFSPERIEGKLKASGSQKTIRPAFVYKK</sequence>
<proteinExistence type="predicted"/>
<dbReference type="Proteomes" id="UP001162131">
    <property type="component" value="Unassembled WGS sequence"/>
</dbReference>
<evidence type="ECO:0000313" key="2">
    <source>
        <dbReference type="EMBL" id="CAG9327592.1"/>
    </source>
</evidence>
<keyword evidence="3" id="KW-1185">Reference proteome</keyword>
<evidence type="ECO:0000313" key="3">
    <source>
        <dbReference type="Proteomes" id="UP001162131"/>
    </source>
</evidence>
<dbReference type="PROSITE" id="PS50003">
    <property type="entry name" value="PH_DOMAIN"/>
    <property type="match status" value="1"/>
</dbReference>
<name>A0AAU9JSS6_9CILI</name>
<gene>
    <name evidence="2" type="ORF">BSTOLATCC_MIC44224</name>
</gene>
<dbReference type="AlphaFoldDB" id="A0AAU9JSS6"/>
<accession>A0AAU9JSS6</accession>
<evidence type="ECO:0000259" key="1">
    <source>
        <dbReference type="PROSITE" id="PS50003"/>
    </source>
</evidence>